<dbReference type="Pfam" id="PF17287">
    <property type="entry name" value="POTRA_3"/>
    <property type="match status" value="1"/>
</dbReference>
<dbReference type="Gene3D" id="2.40.160.50">
    <property type="entry name" value="membrane protein fhac: a member of the omp85/tpsb transporter family"/>
    <property type="match status" value="1"/>
</dbReference>
<keyword evidence="2" id="KW-0812">Transmembrane</keyword>
<sequence>MSTRHVVAWAAAWTAGTAAWAQALPPGPIVPEDPAQRLLREQRQRDLEREATQPPARIDSGAVVAPDARVEDVAETSATFDIARIDVVGNTVLSDAEVAAITAPFVGRALGTNRINLLLRRFTEAFVARGFITTRAYLGEQNLASGVLVVTVVTGKVEALQLNGRTLRPGSAPLFDAVGGGWVTDAGTAWQFPGPGDTLRLPDLEQGVDQLNRLRRNRAEMQILPGQTPGGSVVALTNPPGDRFRFNAGVDNYGSRSTGIARTRLGMDADNALGLQESFSASYVGTTDTNAAVASAALPFGYNTFSYTASLSEYQNTIGDTALLYGRSIGHTFGWNRVITRGQTGRQALDLTLTWRKSERDINNLQLDPQRLTVLRAGWNGLWRFAANGMQGYVTADAGYSRGLTSLHATRDPSDIRQDEAHAQFNKLDASSTLQLPLPPVAGGAVLAWRAQLTGQWTNVALFGSEQIYAGGMSTVRGFREGVIAGDRGAYLRNELAWANAPVVAGIRIEPYLFLDGGEAQYVATRQWQAVAGAGAGVRLSAQWAGQTLSGELLAGAPLAQPANLGPKRTVLLATLNWIY</sequence>
<dbReference type="GO" id="GO:0008320">
    <property type="term" value="F:protein transmembrane transporter activity"/>
    <property type="evidence" value="ECO:0007669"/>
    <property type="project" value="TreeGrafter"/>
</dbReference>
<feature type="chain" id="PRO_5042109330" evidence="4">
    <location>
        <begin position="24"/>
        <end position="580"/>
    </location>
</feature>
<feature type="domain" description="Haemolysin activator HlyB C-terminal" evidence="5">
    <location>
        <begin position="230"/>
        <end position="540"/>
    </location>
</feature>
<dbReference type="InterPro" id="IPR005565">
    <property type="entry name" value="Hemolysn_activator_HlyB_C"/>
</dbReference>
<keyword evidence="3" id="KW-0998">Cell outer membrane</keyword>
<dbReference type="GO" id="GO:0046819">
    <property type="term" value="P:protein secretion by the type V secretion system"/>
    <property type="evidence" value="ECO:0007669"/>
    <property type="project" value="TreeGrafter"/>
</dbReference>
<feature type="domain" description="ShlB POTRA" evidence="7">
    <location>
        <begin position="169"/>
        <end position="225"/>
    </location>
</feature>
<evidence type="ECO:0000256" key="3">
    <source>
        <dbReference type="ARBA" id="ARBA00023237"/>
    </source>
</evidence>
<feature type="domain" description="Polypeptide-transport-associated ShlB-type" evidence="6">
    <location>
        <begin position="80"/>
        <end position="155"/>
    </location>
</feature>
<dbReference type="PANTHER" id="PTHR34597:SF3">
    <property type="entry name" value="OUTER MEMBRANE TRANSPORTER CDIB"/>
    <property type="match status" value="1"/>
</dbReference>
<evidence type="ECO:0000256" key="4">
    <source>
        <dbReference type="SAM" id="SignalP"/>
    </source>
</evidence>
<evidence type="ECO:0000259" key="7">
    <source>
        <dbReference type="Pfam" id="PF17287"/>
    </source>
</evidence>
<dbReference type="Pfam" id="PF08479">
    <property type="entry name" value="POTRA_2"/>
    <property type="match status" value="1"/>
</dbReference>
<evidence type="ECO:0000259" key="5">
    <source>
        <dbReference type="Pfam" id="PF03865"/>
    </source>
</evidence>
<evidence type="ECO:0000256" key="2">
    <source>
        <dbReference type="ARBA" id="ARBA00022692"/>
    </source>
</evidence>
<proteinExistence type="predicted"/>
<dbReference type="Pfam" id="PF03865">
    <property type="entry name" value="ShlB"/>
    <property type="match status" value="1"/>
</dbReference>
<evidence type="ECO:0000313" key="8">
    <source>
        <dbReference type="EMBL" id="URF05977.1"/>
    </source>
</evidence>
<evidence type="ECO:0000313" key="9">
    <source>
        <dbReference type="Proteomes" id="UP001056132"/>
    </source>
</evidence>
<keyword evidence="4" id="KW-0732">Signal</keyword>
<feature type="signal peptide" evidence="4">
    <location>
        <begin position="1"/>
        <end position="23"/>
    </location>
</feature>
<dbReference type="InterPro" id="IPR013686">
    <property type="entry name" value="Polypept-transport_assoc_ShlB"/>
</dbReference>
<dbReference type="Proteomes" id="UP001056132">
    <property type="component" value="Chromosome 1"/>
</dbReference>
<reference evidence="8" key="1">
    <citation type="journal article" date="2022" name="Microbiol. Resour. Announc.">
        <title>Genome Sequence of Cupriavidus campinensis Strain G5, a Member of a Bacterial Consortium Capable of Polyethylene Degradation.</title>
        <authorList>
            <person name="Schneider B."/>
            <person name="Pfeiffer F."/>
            <person name="Dyall-Smith M."/>
            <person name="Kunte H.J."/>
        </authorList>
    </citation>
    <scope>NUCLEOTIDE SEQUENCE</scope>
    <source>
        <strain evidence="8">G5</strain>
    </source>
</reference>
<dbReference type="GO" id="GO:0098046">
    <property type="term" value="C:type V protein secretion system complex"/>
    <property type="evidence" value="ECO:0007669"/>
    <property type="project" value="TreeGrafter"/>
</dbReference>
<dbReference type="AlphaFoldDB" id="A0AAE9I4J8"/>
<accession>A0AAE9I4J8</accession>
<name>A0AAE9I4J8_9BURK</name>
<dbReference type="EMBL" id="CP097330">
    <property type="protein sequence ID" value="URF05977.1"/>
    <property type="molecule type" value="Genomic_DNA"/>
</dbReference>
<dbReference type="InterPro" id="IPR051544">
    <property type="entry name" value="TPS_OM_transporter"/>
</dbReference>
<dbReference type="KEGG" id="ccam:M5D45_08870"/>
<dbReference type="PIRSF" id="PIRSF029745">
    <property type="entry name" value="FhaC"/>
    <property type="match status" value="1"/>
</dbReference>
<keyword evidence="1" id="KW-1134">Transmembrane beta strand</keyword>
<organism evidence="8 9">
    <name type="scientific">Cupriavidus campinensis</name>
    <dbReference type="NCBI Taxonomy" id="151783"/>
    <lineage>
        <taxon>Bacteria</taxon>
        <taxon>Pseudomonadati</taxon>
        <taxon>Pseudomonadota</taxon>
        <taxon>Betaproteobacteria</taxon>
        <taxon>Burkholderiales</taxon>
        <taxon>Burkholderiaceae</taxon>
        <taxon>Cupriavidus</taxon>
    </lineage>
</organism>
<keyword evidence="1" id="KW-0472">Membrane</keyword>
<dbReference type="InterPro" id="IPR027282">
    <property type="entry name" value="TPS"/>
</dbReference>
<reference evidence="8" key="2">
    <citation type="submission" date="2022-05" db="EMBL/GenBank/DDBJ databases">
        <authorList>
            <person name="Kunte H.-J."/>
        </authorList>
    </citation>
    <scope>NUCLEOTIDE SEQUENCE</scope>
    <source>
        <strain evidence="8">G5</strain>
    </source>
</reference>
<dbReference type="Gene3D" id="3.10.20.310">
    <property type="entry name" value="membrane protein fhac"/>
    <property type="match status" value="1"/>
</dbReference>
<evidence type="ECO:0000259" key="6">
    <source>
        <dbReference type="Pfam" id="PF08479"/>
    </source>
</evidence>
<dbReference type="PANTHER" id="PTHR34597">
    <property type="entry name" value="SLR1661 PROTEIN"/>
    <property type="match status" value="1"/>
</dbReference>
<protein>
    <submittedName>
        <fullName evidence="8">ShlB/FhaC/HecB family hemolysin secretion/activation protein</fullName>
    </submittedName>
</protein>
<gene>
    <name evidence="8" type="ORF">M5D45_08870</name>
</gene>
<evidence type="ECO:0000256" key="1">
    <source>
        <dbReference type="ARBA" id="ARBA00022452"/>
    </source>
</evidence>
<dbReference type="InterPro" id="IPR035251">
    <property type="entry name" value="ShlB_POTRA"/>
</dbReference>